<dbReference type="GO" id="GO:0003723">
    <property type="term" value="F:RNA binding"/>
    <property type="evidence" value="ECO:0007669"/>
    <property type="project" value="UniProtKB-UniRule"/>
</dbReference>
<sequence length="195" mass="21073">MGDEDARKLFLGGLPPAAQKEDVENYFKQFGEVEMVTIKTDVYTGRSRGFGFLIFKDKSSVAAAVESSRHTICDKDIEAKLATPQVKDGEMTKVFVGGIEKSTTSDQVKAAFSTRGTVTDVFMPVDNTTDQHKGFAFVTFDDSSLASTLCSEGKIIIEGKECDIKKAKSKNESRGGGRGGFRGGRGGFFPGKKVD</sequence>
<dbReference type="InterPro" id="IPR000504">
    <property type="entry name" value="RRM_dom"/>
</dbReference>
<dbReference type="Gene3D" id="3.30.70.330">
    <property type="match status" value="2"/>
</dbReference>
<feature type="compositionally biased region" description="Gly residues" evidence="4">
    <location>
        <begin position="176"/>
        <end position="189"/>
    </location>
</feature>
<comment type="subcellular location">
    <subcellularLocation>
        <location evidence="1">Nucleus</location>
    </subcellularLocation>
</comment>
<organism evidence="6 7">
    <name type="scientific">Bugula neritina</name>
    <name type="common">Brown bryozoan</name>
    <name type="synonym">Sertularia neritina</name>
    <dbReference type="NCBI Taxonomy" id="10212"/>
    <lineage>
        <taxon>Eukaryota</taxon>
        <taxon>Metazoa</taxon>
        <taxon>Spiralia</taxon>
        <taxon>Lophotrochozoa</taxon>
        <taxon>Bryozoa</taxon>
        <taxon>Gymnolaemata</taxon>
        <taxon>Cheilostomatida</taxon>
        <taxon>Flustrina</taxon>
        <taxon>Buguloidea</taxon>
        <taxon>Bugulidae</taxon>
        <taxon>Bugula</taxon>
    </lineage>
</organism>
<dbReference type="InterPro" id="IPR012677">
    <property type="entry name" value="Nucleotide-bd_a/b_plait_sf"/>
</dbReference>
<dbReference type="AlphaFoldDB" id="A0A7J7JHG1"/>
<dbReference type="GO" id="GO:0010468">
    <property type="term" value="P:regulation of gene expression"/>
    <property type="evidence" value="ECO:0007669"/>
    <property type="project" value="TreeGrafter"/>
</dbReference>
<dbReference type="InterPro" id="IPR035979">
    <property type="entry name" value="RBD_domain_sf"/>
</dbReference>
<evidence type="ECO:0000256" key="3">
    <source>
        <dbReference type="PROSITE-ProRule" id="PRU00176"/>
    </source>
</evidence>
<keyword evidence="7" id="KW-1185">Reference proteome</keyword>
<dbReference type="PANTHER" id="PTHR48033">
    <property type="entry name" value="RNA-BINDING (RRM/RBD/RNP MOTIFS) FAMILY PROTEIN"/>
    <property type="match status" value="1"/>
</dbReference>
<evidence type="ECO:0000256" key="4">
    <source>
        <dbReference type="SAM" id="MobiDB-lite"/>
    </source>
</evidence>
<evidence type="ECO:0000259" key="5">
    <source>
        <dbReference type="PROSITE" id="PS50102"/>
    </source>
</evidence>
<feature type="region of interest" description="Disordered" evidence="4">
    <location>
        <begin position="167"/>
        <end position="195"/>
    </location>
</feature>
<dbReference type="PANTHER" id="PTHR48033:SF10">
    <property type="entry name" value="RNA-BINDING PROTEIN SQUID"/>
    <property type="match status" value="1"/>
</dbReference>
<name>A0A7J7JHG1_BUGNE</name>
<gene>
    <name evidence="6" type="ORF">EB796_016033</name>
</gene>
<feature type="domain" description="RRM" evidence="5">
    <location>
        <begin position="7"/>
        <end position="84"/>
    </location>
</feature>
<dbReference type="GO" id="GO:0005654">
    <property type="term" value="C:nucleoplasm"/>
    <property type="evidence" value="ECO:0007669"/>
    <property type="project" value="TreeGrafter"/>
</dbReference>
<feature type="domain" description="RRM" evidence="5">
    <location>
        <begin position="92"/>
        <end position="169"/>
    </location>
</feature>
<dbReference type="PROSITE" id="PS50102">
    <property type="entry name" value="RRM"/>
    <property type="match status" value="2"/>
</dbReference>
<accession>A0A7J7JHG1</accession>
<comment type="caution">
    <text evidence="6">The sequence shown here is derived from an EMBL/GenBank/DDBJ whole genome shotgun (WGS) entry which is preliminary data.</text>
</comment>
<dbReference type="SMART" id="SM00360">
    <property type="entry name" value="RRM"/>
    <property type="match status" value="2"/>
</dbReference>
<protein>
    <recommendedName>
        <fullName evidence="5">RRM domain-containing protein</fullName>
    </recommendedName>
</protein>
<evidence type="ECO:0000256" key="2">
    <source>
        <dbReference type="ARBA" id="ARBA00023242"/>
    </source>
</evidence>
<dbReference type="Pfam" id="PF00076">
    <property type="entry name" value="RRM_1"/>
    <property type="match status" value="2"/>
</dbReference>
<evidence type="ECO:0000313" key="7">
    <source>
        <dbReference type="Proteomes" id="UP000593567"/>
    </source>
</evidence>
<evidence type="ECO:0000313" key="6">
    <source>
        <dbReference type="EMBL" id="KAF6025782.1"/>
    </source>
</evidence>
<keyword evidence="3" id="KW-0694">RNA-binding</keyword>
<dbReference type="GO" id="GO:0000785">
    <property type="term" value="C:chromatin"/>
    <property type="evidence" value="ECO:0007669"/>
    <property type="project" value="TreeGrafter"/>
</dbReference>
<proteinExistence type="predicted"/>
<reference evidence="6" key="1">
    <citation type="submission" date="2020-06" db="EMBL/GenBank/DDBJ databases">
        <title>Draft genome of Bugula neritina, a colonial animal packing powerful symbionts and potential medicines.</title>
        <authorList>
            <person name="Rayko M."/>
        </authorList>
    </citation>
    <scope>NUCLEOTIDE SEQUENCE [LARGE SCALE GENOMIC DNA]</scope>
    <source>
        <strain evidence="6">Kwan_BN1</strain>
    </source>
</reference>
<evidence type="ECO:0000256" key="1">
    <source>
        <dbReference type="ARBA" id="ARBA00004123"/>
    </source>
</evidence>
<keyword evidence="2" id="KW-0539">Nucleus</keyword>
<dbReference type="SUPFAM" id="SSF54928">
    <property type="entry name" value="RNA-binding domain, RBD"/>
    <property type="match status" value="2"/>
</dbReference>
<dbReference type="Proteomes" id="UP000593567">
    <property type="component" value="Unassembled WGS sequence"/>
</dbReference>
<dbReference type="OrthoDB" id="1875751at2759"/>
<dbReference type="EMBL" id="VXIV02002437">
    <property type="protein sequence ID" value="KAF6025782.1"/>
    <property type="molecule type" value="Genomic_DNA"/>
</dbReference>